<feature type="transmembrane region" description="Helical" evidence="1">
    <location>
        <begin position="39"/>
        <end position="57"/>
    </location>
</feature>
<feature type="transmembrane region" description="Helical" evidence="1">
    <location>
        <begin position="334"/>
        <end position="356"/>
    </location>
</feature>
<evidence type="ECO:0000256" key="1">
    <source>
        <dbReference type="SAM" id="Phobius"/>
    </source>
</evidence>
<evidence type="ECO:0000313" key="5">
    <source>
        <dbReference type="Proteomes" id="UP000256977"/>
    </source>
</evidence>
<feature type="transmembrane region" description="Helical" evidence="1">
    <location>
        <begin position="129"/>
        <end position="150"/>
    </location>
</feature>
<gene>
    <name evidence="4" type="ORF">DFP98_15916</name>
</gene>
<organism evidence="4 5">
    <name type="scientific">Cohnella phaseoli</name>
    <dbReference type="NCBI Taxonomy" id="456490"/>
    <lineage>
        <taxon>Bacteria</taxon>
        <taxon>Bacillati</taxon>
        <taxon>Bacillota</taxon>
        <taxon>Bacilli</taxon>
        <taxon>Bacillales</taxon>
        <taxon>Paenibacillaceae</taxon>
        <taxon>Cohnella</taxon>
    </lineage>
</organism>
<keyword evidence="1" id="KW-0472">Membrane</keyword>
<dbReference type="Gene3D" id="2.70.70.10">
    <property type="entry name" value="Glucose Permease (Domain IIA)"/>
    <property type="match status" value="1"/>
</dbReference>
<feature type="domain" description="Peptidase M56" evidence="3">
    <location>
        <begin position="17"/>
        <end position="324"/>
    </location>
</feature>
<feature type="transmembrane region" description="Helical" evidence="1">
    <location>
        <begin position="12"/>
        <end position="32"/>
    </location>
</feature>
<dbReference type="InterPro" id="IPR052173">
    <property type="entry name" value="Beta-lactam_resp_regulator"/>
</dbReference>
<keyword evidence="5" id="KW-1185">Reference proteome</keyword>
<dbReference type="CDD" id="cd12797">
    <property type="entry name" value="M23_peptidase"/>
    <property type="match status" value="1"/>
</dbReference>
<protein>
    <submittedName>
        <fullName evidence="4">Beta-lactamase regulating signal transducer with metallopeptidase domain</fullName>
    </submittedName>
</protein>
<sequence length="513" mass="55619">MEAAVRLFGQTLVGSAEAAALALLIALTLRLGRKTLPPLWSYALWFLLLAKLLIPLLPGDVGSQLRWFPLPDAVEARMPAFETVAPYGDESLPVGREATSEPGRVDNGALSNMIKPARDGSWATNSSSLQIAVAVWLAGIAVALLFPLAGHLAMLRALRRESDWTAPGELVKSFMRIRAKLGIHARVELRLTRQVSGPALFGLFSPIVLIPHDLVGRLSEAEWECIFRHELTHHKRKDIWVNLLAYSLVSVHWFNPLAWYGLKSMRGHQENSCDATVLSGIAPKQVYASCMIKLLELGASRKVALSGVGFFGSKKMIVRRIEMIRDYKPARRRATIVGAAVFILAGALMLPSALAADKKGPATKQPVVEAVVQNDDGAADIKLLLKLPKDAKISSRYGNRIHPVTAEKTLHDGIDIAGKVGSDIFAAGSGKVVVAEYDTAKGLTVTIQHNKAWSTEYRHLDKLAVEAGDEVKSGDLIGQLGSTGQSTGPHLHFSALKQGEYVDPLSVTVIKTK</sequence>
<evidence type="ECO:0000259" key="3">
    <source>
        <dbReference type="Pfam" id="PF05569"/>
    </source>
</evidence>
<keyword evidence="1" id="KW-0812">Transmembrane</keyword>
<dbReference type="InterPro" id="IPR016047">
    <property type="entry name" value="M23ase_b-sheet_dom"/>
</dbReference>
<evidence type="ECO:0000259" key="2">
    <source>
        <dbReference type="Pfam" id="PF01551"/>
    </source>
</evidence>
<reference evidence="4 5" key="1">
    <citation type="submission" date="2018-07" db="EMBL/GenBank/DDBJ databases">
        <title>Genomic Encyclopedia of Type Strains, Phase III (KMG-III): the genomes of soil and plant-associated and newly described type strains.</title>
        <authorList>
            <person name="Whitman W."/>
        </authorList>
    </citation>
    <scope>NUCLEOTIDE SEQUENCE [LARGE SCALE GENOMIC DNA]</scope>
    <source>
        <strain evidence="4 5">CECT 7287</strain>
    </source>
</reference>
<evidence type="ECO:0000313" key="4">
    <source>
        <dbReference type="EMBL" id="RED51967.1"/>
    </source>
</evidence>
<dbReference type="PANTHER" id="PTHR34978">
    <property type="entry name" value="POSSIBLE SENSOR-TRANSDUCER PROTEIN BLAR"/>
    <property type="match status" value="1"/>
</dbReference>
<keyword evidence="1" id="KW-1133">Transmembrane helix</keyword>
<comment type="caution">
    <text evidence="4">The sequence shown here is derived from an EMBL/GenBank/DDBJ whole genome shotgun (WGS) entry which is preliminary data.</text>
</comment>
<dbReference type="PANTHER" id="PTHR34978:SF3">
    <property type="entry name" value="SLR0241 PROTEIN"/>
    <property type="match status" value="1"/>
</dbReference>
<feature type="domain" description="M23ase beta-sheet core" evidence="2">
    <location>
        <begin position="410"/>
        <end position="504"/>
    </location>
</feature>
<dbReference type="SUPFAM" id="SSF51261">
    <property type="entry name" value="Duplicated hybrid motif"/>
    <property type="match status" value="1"/>
</dbReference>
<name>A0A3D9HR23_9BACL</name>
<dbReference type="Pfam" id="PF05569">
    <property type="entry name" value="Peptidase_M56"/>
    <property type="match status" value="1"/>
</dbReference>
<dbReference type="InterPro" id="IPR011055">
    <property type="entry name" value="Dup_hybrid_motif"/>
</dbReference>
<proteinExistence type="predicted"/>
<dbReference type="Pfam" id="PF01551">
    <property type="entry name" value="Peptidase_M23"/>
    <property type="match status" value="1"/>
</dbReference>
<dbReference type="InterPro" id="IPR008756">
    <property type="entry name" value="Peptidase_M56"/>
</dbReference>
<dbReference type="AlphaFoldDB" id="A0A3D9HR23"/>
<dbReference type="Proteomes" id="UP000256977">
    <property type="component" value="Unassembled WGS sequence"/>
</dbReference>
<dbReference type="CDD" id="cd07341">
    <property type="entry name" value="M56_BlaR1_MecR1_like"/>
    <property type="match status" value="1"/>
</dbReference>
<dbReference type="RefSeq" id="WP_181918184.1">
    <property type="nucleotide sequence ID" value="NZ_QRDZ01000059.1"/>
</dbReference>
<dbReference type="EMBL" id="QRDZ01000059">
    <property type="protein sequence ID" value="RED51967.1"/>
    <property type="molecule type" value="Genomic_DNA"/>
</dbReference>
<accession>A0A3D9HR23</accession>